<organism evidence="3 4">
    <name type="scientific">Streptomyces sviceus (strain ATCC 29083 / DSM 924 / JCM 4929 / NBRC 13980 / NCIMB 11184 / NRRL 5439 / UC 5370)</name>
    <dbReference type="NCBI Taxonomy" id="463191"/>
    <lineage>
        <taxon>Bacteria</taxon>
        <taxon>Bacillati</taxon>
        <taxon>Actinomycetota</taxon>
        <taxon>Actinomycetes</taxon>
        <taxon>Kitasatosporales</taxon>
        <taxon>Streptomycetaceae</taxon>
        <taxon>Streptomyces</taxon>
    </lineage>
</organism>
<dbReference type="SMART" id="SM00894">
    <property type="entry name" value="Excalibur"/>
    <property type="match status" value="1"/>
</dbReference>
<feature type="compositionally biased region" description="Basic and acidic residues" evidence="1">
    <location>
        <begin position="66"/>
        <end position="78"/>
    </location>
</feature>
<evidence type="ECO:0000259" key="2">
    <source>
        <dbReference type="SMART" id="SM00894"/>
    </source>
</evidence>
<feature type="region of interest" description="Disordered" evidence="1">
    <location>
        <begin position="66"/>
        <end position="114"/>
    </location>
</feature>
<accession>B5HVW0</accession>
<protein>
    <recommendedName>
        <fullName evidence="2">Excalibur calcium-binding domain-containing protein</fullName>
    </recommendedName>
</protein>
<proteinExistence type="predicted"/>
<keyword evidence="4" id="KW-1185">Reference proteome</keyword>
<feature type="domain" description="Excalibur calcium-binding" evidence="2">
    <location>
        <begin position="47"/>
        <end position="83"/>
    </location>
</feature>
<evidence type="ECO:0000313" key="3">
    <source>
        <dbReference type="EMBL" id="EDY56965.1"/>
    </source>
</evidence>
<dbReference type="HOGENOM" id="CLU_1785800_0_0_11"/>
<feature type="compositionally biased region" description="Basic and acidic residues" evidence="1">
    <location>
        <begin position="85"/>
        <end position="95"/>
    </location>
</feature>
<gene>
    <name evidence="3" type="ORF">SSEG_03545</name>
</gene>
<evidence type="ECO:0000313" key="4">
    <source>
        <dbReference type="Proteomes" id="UP000002785"/>
    </source>
</evidence>
<dbReference type="eggNOG" id="ENOG5033H2G">
    <property type="taxonomic scope" value="Bacteria"/>
</dbReference>
<evidence type="ECO:0000256" key="1">
    <source>
        <dbReference type="SAM" id="MobiDB-lite"/>
    </source>
</evidence>
<sequence>MIMRTDSTMNLEGPAVNLLRKPGAIVVAALALAVLPGAASAHDGDHPFANCSEAYAAGYANIPKGDEHYGSHLDRDGDGIGCDRPPADFKAHDDQAAAPAEDTGKKGTHLAETGGGGDTTVYVAAAGSAVLLTGGALVASARRRRAER</sequence>
<dbReference type="Pfam" id="PF05901">
    <property type="entry name" value="Excalibur"/>
    <property type="match status" value="1"/>
</dbReference>
<dbReference type="AlphaFoldDB" id="B5HVW0"/>
<reference evidence="3" key="1">
    <citation type="submission" date="2009-10" db="EMBL/GenBank/DDBJ databases">
        <title>The genome sequence of Streptomyces sviceus strain ATCC 29083.</title>
        <authorList>
            <consortium name="The Broad Institute Genome Sequencing Platform"/>
            <consortium name="Broad Institute Microbial Sequencing Center"/>
            <person name="Fischbach M."/>
            <person name="Godfrey P."/>
            <person name="Ward D."/>
            <person name="Young S."/>
            <person name="Zeng Q."/>
            <person name="Koehrsen M."/>
            <person name="Alvarado L."/>
            <person name="Berlin A.M."/>
            <person name="Bochicchio J."/>
            <person name="Borenstein D."/>
            <person name="Chapman S.B."/>
            <person name="Chen Z."/>
            <person name="Engels R."/>
            <person name="Freedman E."/>
            <person name="Gellesch M."/>
            <person name="Goldberg J."/>
            <person name="Griggs A."/>
            <person name="Gujja S."/>
            <person name="Heilman E.R."/>
            <person name="Heiman D.I."/>
            <person name="Hepburn T.A."/>
            <person name="Howarth C."/>
            <person name="Jen D."/>
            <person name="Larson L."/>
            <person name="Lewis B."/>
            <person name="Mehta T."/>
            <person name="Park D."/>
            <person name="Pearson M."/>
            <person name="Richards J."/>
            <person name="Roberts A."/>
            <person name="Saif S."/>
            <person name="Shea T.D."/>
            <person name="Shenoy N."/>
            <person name="Sisk P."/>
            <person name="Stolte C."/>
            <person name="Sykes S.N."/>
            <person name="Thomson T."/>
            <person name="Walk T."/>
            <person name="White J."/>
            <person name="Yandava C."/>
            <person name="Straight P."/>
            <person name="Clardy J."/>
            <person name="Hung D."/>
            <person name="Kolter R."/>
            <person name="Mekalanos J."/>
            <person name="Walker S."/>
            <person name="Walsh C.T."/>
            <person name="Wieland-Brown L.C."/>
            <person name="Haas B."/>
            <person name="Nusbaum C."/>
            <person name="Birren B."/>
        </authorList>
    </citation>
    <scope>NUCLEOTIDE SEQUENCE [LARGE SCALE GENOMIC DNA]</scope>
    <source>
        <strain evidence="3">ATCC 29083</strain>
    </source>
</reference>
<dbReference type="InterPro" id="IPR008613">
    <property type="entry name" value="Excalibur_Ca-bd_domain"/>
</dbReference>
<dbReference type="Proteomes" id="UP000002785">
    <property type="component" value="Chromosome"/>
</dbReference>
<dbReference type="EMBL" id="CM000951">
    <property type="protein sequence ID" value="EDY56965.1"/>
    <property type="molecule type" value="Genomic_DNA"/>
</dbReference>
<name>B5HVW0_STRX2</name>